<proteinExistence type="predicted"/>
<evidence type="ECO:0000313" key="1">
    <source>
        <dbReference type="EMBL" id="KKT63532.1"/>
    </source>
</evidence>
<dbReference type="STRING" id="1618646.UW57_C0006G0034"/>
<dbReference type="AlphaFoldDB" id="A0A0G1L4M0"/>
<name>A0A0G1L4M0_9BACT</name>
<sequence>MRIAECASCFKNQTSGDLERIRFVYKGFIMKITKRPHECEQCAKRRHTEIFNRHNAENCLAAATLGGLEINWWRYVKIIQRGDAIRKHGATRVLLDLGVLSLKETGRYSILNKGMLVGPTANRFLGLYFKRKSDAAAFASIALMSDSSYEIIEIGGAA</sequence>
<accession>A0A0G1L4M0</accession>
<comment type="caution">
    <text evidence="1">The sequence shown here is derived from an EMBL/GenBank/DDBJ whole genome shotgun (WGS) entry which is preliminary data.</text>
</comment>
<evidence type="ECO:0000313" key="2">
    <source>
        <dbReference type="Proteomes" id="UP000034652"/>
    </source>
</evidence>
<protein>
    <submittedName>
        <fullName evidence="1">Uncharacterized protein</fullName>
    </submittedName>
</protein>
<reference evidence="1 2" key="1">
    <citation type="journal article" date="2015" name="Nature">
        <title>rRNA introns, odd ribosomes, and small enigmatic genomes across a large radiation of phyla.</title>
        <authorList>
            <person name="Brown C.T."/>
            <person name="Hug L.A."/>
            <person name="Thomas B.C."/>
            <person name="Sharon I."/>
            <person name="Castelle C.J."/>
            <person name="Singh A."/>
            <person name="Wilkins M.J."/>
            <person name="Williams K.H."/>
            <person name="Banfield J.F."/>
        </authorList>
    </citation>
    <scope>NUCLEOTIDE SEQUENCE [LARGE SCALE GENOMIC DNA]</scope>
</reference>
<gene>
    <name evidence="1" type="ORF">UW57_C0006G0034</name>
</gene>
<organism evidence="1 2">
    <name type="scientific">Candidatus Giovannonibacteria bacterium GW2011_GWA1_44_29</name>
    <dbReference type="NCBI Taxonomy" id="1618646"/>
    <lineage>
        <taxon>Bacteria</taxon>
        <taxon>Candidatus Giovannoniibacteriota</taxon>
    </lineage>
</organism>
<dbReference type="Proteomes" id="UP000034652">
    <property type="component" value="Unassembled WGS sequence"/>
</dbReference>
<dbReference type="EMBL" id="LCIV01000006">
    <property type="protein sequence ID" value="KKT63532.1"/>
    <property type="molecule type" value="Genomic_DNA"/>
</dbReference>